<reference evidence="5" key="2">
    <citation type="journal article" date="2015" name="Data Brief">
        <title>Shoot transcriptome of the giant reed, Arundo donax.</title>
        <authorList>
            <person name="Barrero R.A."/>
            <person name="Guerrero F.D."/>
            <person name="Moolhuijzen P."/>
            <person name="Goolsby J.A."/>
            <person name="Tidwell J."/>
            <person name="Bellgard S.E."/>
            <person name="Bellgard M.I."/>
        </authorList>
    </citation>
    <scope>NUCLEOTIDE SEQUENCE</scope>
    <source>
        <tissue evidence="5">Shoot tissue taken approximately 20 cm above the soil surface</tissue>
    </source>
</reference>
<name>A0A0A9A232_ARUDO</name>
<sequence length="82" mass="9473">MGIIGVTTVFQILIIEFLGKFFKTVRLDWRLWLVSVAIGLVSWPLAYLGKFIPVPVRPLQDYFKPNSCWKTSRRDEEEGGQT</sequence>
<dbReference type="Gene3D" id="1.20.1110.10">
    <property type="entry name" value="Calcium-transporting ATPase, transmembrane domain"/>
    <property type="match status" value="1"/>
</dbReference>
<keyword evidence="3" id="KW-0472">Membrane</keyword>
<feature type="transmembrane region" description="Helical" evidence="3">
    <location>
        <begin position="29"/>
        <end position="48"/>
    </location>
</feature>
<proteinExistence type="predicted"/>
<dbReference type="GO" id="GO:0005886">
    <property type="term" value="C:plasma membrane"/>
    <property type="evidence" value="ECO:0007669"/>
    <property type="project" value="TreeGrafter"/>
</dbReference>
<evidence type="ECO:0000256" key="3">
    <source>
        <dbReference type="SAM" id="Phobius"/>
    </source>
</evidence>
<dbReference type="GO" id="GO:0046872">
    <property type="term" value="F:metal ion binding"/>
    <property type="evidence" value="ECO:0007669"/>
    <property type="project" value="UniProtKB-KW"/>
</dbReference>
<keyword evidence="1" id="KW-0479">Metal-binding</keyword>
<dbReference type="SUPFAM" id="SSF81665">
    <property type="entry name" value="Calcium ATPase, transmembrane domain M"/>
    <property type="match status" value="1"/>
</dbReference>
<protein>
    <recommendedName>
        <fullName evidence="4">Cation-transporting P-type ATPase C-terminal domain-containing protein</fullName>
    </recommendedName>
</protein>
<keyword evidence="3" id="KW-0812">Transmembrane</keyword>
<keyword evidence="2" id="KW-0460">Magnesium</keyword>
<dbReference type="PANTHER" id="PTHR24093:SF496">
    <property type="entry name" value="CALCIUM-TRANSPORTING ATPASE"/>
    <property type="match status" value="1"/>
</dbReference>
<dbReference type="Pfam" id="PF00689">
    <property type="entry name" value="Cation_ATPase_C"/>
    <property type="match status" value="1"/>
</dbReference>
<evidence type="ECO:0000256" key="1">
    <source>
        <dbReference type="ARBA" id="ARBA00022723"/>
    </source>
</evidence>
<feature type="domain" description="Cation-transporting P-type ATPase C-terminal" evidence="4">
    <location>
        <begin position="2"/>
        <end position="52"/>
    </location>
</feature>
<dbReference type="InterPro" id="IPR023298">
    <property type="entry name" value="ATPase_P-typ_TM_dom_sf"/>
</dbReference>
<reference evidence="5" key="1">
    <citation type="submission" date="2014-09" db="EMBL/GenBank/DDBJ databases">
        <authorList>
            <person name="Magalhaes I.L.F."/>
            <person name="Oliveira U."/>
            <person name="Santos F.R."/>
            <person name="Vidigal T.H.D.A."/>
            <person name="Brescovit A.D."/>
            <person name="Santos A.J."/>
        </authorList>
    </citation>
    <scope>NUCLEOTIDE SEQUENCE</scope>
    <source>
        <tissue evidence="5">Shoot tissue taken approximately 20 cm above the soil surface</tissue>
    </source>
</reference>
<evidence type="ECO:0000256" key="2">
    <source>
        <dbReference type="ARBA" id="ARBA00022842"/>
    </source>
</evidence>
<dbReference type="AlphaFoldDB" id="A0A0A9A232"/>
<dbReference type="GO" id="GO:0005388">
    <property type="term" value="F:P-type calcium transporter activity"/>
    <property type="evidence" value="ECO:0007669"/>
    <property type="project" value="TreeGrafter"/>
</dbReference>
<keyword evidence="3" id="KW-1133">Transmembrane helix</keyword>
<accession>A0A0A9A232</accession>
<dbReference type="InterPro" id="IPR006068">
    <property type="entry name" value="ATPase_P-typ_cation-transptr_C"/>
</dbReference>
<evidence type="ECO:0000313" key="5">
    <source>
        <dbReference type="EMBL" id="JAD43070.1"/>
    </source>
</evidence>
<organism evidence="5">
    <name type="scientific">Arundo donax</name>
    <name type="common">Giant reed</name>
    <name type="synonym">Donax arundinaceus</name>
    <dbReference type="NCBI Taxonomy" id="35708"/>
    <lineage>
        <taxon>Eukaryota</taxon>
        <taxon>Viridiplantae</taxon>
        <taxon>Streptophyta</taxon>
        <taxon>Embryophyta</taxon>
        <taxon>Tracheophyta</taxon>
        <taxon>Spermatophyta</taxon>
        <taxon>Magnoliopsida</taxon>
        <taxon>Liliopsida</taxon>
        <taxon>Poales</taxon>
        <taxon>Poaceae</taxon>
        <taxon>PACMAD clade</taxon>
        <taxon>Arundinoideae</taxon>
        <taxon>Arundineae</taxon>
        <taxon>Arundo</taxon>
    </lineage>
</organism>
<dbReference type="EMBL" id="GBRH01254825">
    <property type="protein sequence ID" value="JAD43070.1"/>
    <property type="molecule type" value="Transcribed_RNA"/>
</dbReference>
<evidence type="ECO:0000259" key="4">
    <source>
        <dbReference type="Pfam" id="PF00689"/>
    </source>
</evidence>
<dbReference type="PANTHER" id="PTHR24093">
    <property type="entry name" value="CATION TRANSPORTING ATPASE"/>
    <property type="match status" value="1"/>
</dbReference>